<dbReference type="EMBL" id="FP929003">
    <property type="protein sequence ID" value="CBK43063.1"/>
    <property type="molecule type" value="Genomic_DNA"/>
</dbReference>
<evidence type="ECO:0000313" key="2">
    <source>
        <dbReference type="Proteomes" id="UP000001660"/>
    </source>
</evidence>
<name>D8PIH6_9BACT</name>
<sequence length="368" mass="42357">MKYLAQVRYVFPFRLGVPEAAFWMRTDGNGAFVRVWSAKADRQLILRDQKDRKPEHRREWLRSIIKPQDVVSRMVCINNDDDLFLEEVVDSVGFTRLDVTFEYLGETFPPEQPDQSKIREQAISIAQRFVRMYRLVANQVDVRVPNESDSPIVELRAGTEYSFSLNEIDAKLATVNRLFQWDLPSTSGAVKGILTEAKLTEFGNYLRQGSEPELYQQFLLEAKELSKVHGDHRLSVVVAQSAFEVYAQSRLIQECKLRNLRTLLSVRGESQDVDTSITDGDLRRELLGHYARCLAGQSVKECQEFHAWHKNAYILRNEIVHRGRHDVDQSHARVAFESVMSYCKYLNRMLVAGRNGPSAVAVEPKRFS</sequence>
<keyword evidence="2" id="KW-1185">Reference proteome</keyword>
<accession>D8PIH6</accession>
<protein>
    <submittedName>
        <fullName evidence="1">Uncharacterized protein</fullName>
    </submittedName>
</protein>
<evidence type="ECO:0000313" key="1">
    <source>
        <dbReference type="EMBL" id="CBK43063.1"/>
    </source>
</evidence>
<dbReference type="AlphaFoldDB" id="D8PIH6"/>
<dbReference type="KEGG" id="nde:NIDE3377"/>
<dbReference type="HOGENOM" id="CLU_768845_0_0_0"/>
<dbReference type="STRING" id="330214.NIDE3377"/>
<dbReference type="eggNOG" id="ENOG5034BP2">
    <property type="taxonomic scope" value="Bacteria"/>
</dbReference>
<dbReference type="OrthoDB" id="9110500at2"/>
<proteinExistence type="predicted"/>
<gene>
    <name evidence="1" type="ORF">NIDE3377</name>
</gene>
<organism evidence="1 2">
    <name type="scientific">Nitrospira defluvii</name>
    <dbReference type="NCBI Taxonomy" id="330214"/>
    <lineage>
        <taxon>Bacteria</taxon>
        <taxon>Pseudomonadati</taxon>
        <taxon>Nitrospirota</taxon>
        <taxon>Nitrospiria</taxon>
        <taxon>Nitrospirales</taxon>
        <taxon>Nitrospiraceae</taxon>
        <taxon>Nitrospira</taxon>
    </lineage>
</organism>
<reference evidence="1 2" key="1">
    <citation type="journal article" date="2010" name="Proc. Natl. Acad. Sci. U.S.A.">
        <title>A Nitrospira metagenome illuminates the physiology and evolution of globally important nitrite-oxidizing bacteria.</title>
        <authorList>
            <person name="Lucker S."/>
            <person name="Wagner M."/>
            <person name="Maixner F."/>
            <person name="Pelletier E."/>
            <person name="Koch H."/>
            <person name="Vacherie B."/>
            <person name="Rattei T."/>
            <person name="Sinninghe Damste J."/>
            <person name="Spieck E."/>
            <person name="Le Paslier D."/>
            <person name="Daims H."/>
        </authorList>
    </citation>
    <scope>NUCLEOTIDE SEQUENCE [LARGE SCALE GENOMIC DNA]</scope>
</reference>
<dbReference type="Proteomes" id="UP000001660">
    <property type="component" value="Chromosome"/>
</dbReference>